<name>A0A3E4QU51_9ACTN</name>
<evidence type="ECO:0000313" key="2">
    <source>
        <dbReference type="Proteomes" id="UP000260943"/>
    </source>
</evidence>
<protein>
    <submittedName>
        <fullName evidence="1">DUF523 domain-containing protein</fullName>
    </submittedName>
</protein>
<organism evidence="1 2">
    <name type="scientific">Collinsella tanakaei</name>
    <dbReference type="NCBI Taxonomy" id="626935"/>
    <lineage>
        <taxon>Bacteria</taxon>
        <taxon>Bacillati</taxon>
        <taxon>Actinomycetota</taxon>
        <taxon>Coriobacteriia</taxon>
        <taxon>Coriobacteriales</taxon>
        <taxon>Coriobacteriaceae</taxon>
        <taxon>Collinsella</taxon>
    </lineage>
</organism>
<dbReference type="AlphaFoldDB" id="A0A3E4QU51"/>
<gene>
    <name evidence="1" type="ORF">DXC81_04515</name>
</gene>
<dbReference type="InterPro" id="IPR007553">
    <property type="entry name" value="2-thiour_desulf"/>
</dbReference>
<dbReference type="EMBL" id="QSRJ01000004">
    <property type="protein sequence ID" value="RGL10735.1"/>
    <property type="molecule type" value="Genomic_DNA"/>
</dbReference>
<evidence type="ECO:0000313" key="1">
    <source>
        <dbReference type="EMBL" id="RGL10735.1"/>
    </source>
</evidence>
<dbReference type="PANTHER" id="PTHR30087">
    <property type="entry name" value="INNER MEMBRANE PROTEIN"/>
    <property type="match status" value="1"/>
</dbReference>
<dbReference type="PANTHER" id="PTHR30087:SF1">
    <property type="entry name" value="HYPOTHETICAL CYTOSOLIC PROTEIN"/>
    <property type="match status" value="1"/>
</dbReference>
<comment type="caution">
    <text evidence="1">The sequence shown here is derived from an EMBL/GenBank/DDBJ whole genome shotgun (WGS) entry which is preliminary data.</text>
</comment>
<dbReference type="Proteomes" id="UP000260943">
    <property type="component" value="Unassembled WGS sequence"/>
</dbReference>
<proteinExistence type="predicted"/>
<dbReference type="RefSeq" id="WP_117679368.1">
    <property type="nucleotide sequence ID" value="NZ_CALJOO010000065.1"/>
</dbReference>
<dbReference type="Pfam" id="PF04463">
    <property type="entry name" value="2-thiour_desulf"/>
    <property type="match status" value="1"/>
</dbReference>
<reference evidence="1 2" key="1">
    <citation type="submission" date="2018-08" db="EMBL/GenBank/DDBJ databases">
        <title>A genome reference for cultivated species of the human gut microbiota.</title>
        <authorList>
            <person name="Zou Y."/>
            <person name="Xue W."/>
            <person name="Luo G."/>
        </authorList>
    </citation>
    <scope>NUCLEOTIDE SEQUENCE [LARGE SCALE GENOMIC DNA]</scope>
    <source>
        <strain evidence="1 2">TF08-14</strain>
    </source>
</reference>
<sequence length="146" mass="15274">MKKVVVSACLLGECCKYSGGSNKSERLLELLAARDDIEAVGVCPEVAGGLPTPRPPAEIVNGEVINKDGVSVDAEYRAGVATVMDRLRRSIEAGEVEAAILQSRSPSCGVHQVYDGTFSGTLITGKGLFARALDDAGVRLVDVADL</sequence>
<accession>A0A3E4QU51</accession>